<dbReference type="Proteomes" id="UP001151760">
    <property type="component" value="Unassembled WGS sequence"/>
</dbReference>
<dbReference type="InterPro" id="IPR036611">
    <property type="entry name" value="Trigger_fac_ribosome-bd_sf"/>
</dbReference>
<dbReference type="EMBL" id="BQNB010010648">
    <property type="protein sequence ID" value="GJS80115.1"/>
    <property type="molecule type" value="Genomic_DNA"/>
</dbReference>
<name>A0ABQ4YQY5_9ASTR</name>
<reference evidence="2" key="1">
    <citation type="journal article" date="2022" name="Int. J. Mol. Sci.">
        <title>Draft Genome of Tanacetum Coccineum: Genomic Comparison of Closely Related Tanacetum-Family Plants.</title>
        <authorList>
            <person name="Yamashiro T."/>
            <person name="Shiraishi A."/>
            <person name="Nakayama K."/>
            <person name="Satake H."/>
        </authorList>
    </citation>
    <scope>NUCLEOTIDE SEQUENCE</scope>
</reference>
<keyword evidence="3" id="KW-1185">Reference proteome</keyword>
<organism evidence="2 3">
    <name type="scientific">Tanacetum coccineum</name>
    <dbReference type="NCBI Taxonomy" id="301880"/>
    <lineage>
        <taxon>Eukaryota</taxon>
        <taxon>Viridiplantae</taxon>
        <taxon>Streptophyta</taxon>
        <taxon>Embryophyta</taxon>
        <taxon>Tracheophyta</taxon>
        <taxon>Spermatophyta</taxon>
        <taxon>Magnoliopsida</taxon>
        <taxon>eudicotyledons</taxon>
        <taxon>Gunneridae</taxon>
        <taxon>Pentapetalae</taxon>
        <taxon>asterids</taxon>
        <taxon>campanulids</taxon>
        <taxon>Asterales</taxon>
        <taxon>Asteraceae</taxon>
        <taxon>Asteroideae</taxon>
        <taxon>Anthemideae</taxon>
        <taxon>Anthemidinae</taxon>
        <taxon>Tanacetum</taxon>
    </lineage>
</organism>
<gene>
    <name evidence="2" type="ORF">Tco_0729996</name>
</gene>
<dbReference type="InterPro" id="IPR008881">
    <property type="entry name" value="Trigger_fac_ribosome-bd_bac"/>
</dbReference>
<accession>A0ABQ4YQY5</accession>
<dbReference type="PANTHER" id="PTHR30560:SF3">
    <property type="entry name" value="TRIGGER FACTOR-LIKE PROTEIN TIG, CHLOROPLASTIC"/>
    <property type="match status" value="1"/>
</dbReference>
<evidence type="ECO:0000313" key="2">
    <source>
        <dbReference type="EMBL" id="GJS80115.1"/>
    </source>
</evidence>
<evidence type="ECO:0000259" key="1">
    <source>
        <dbReference type="Pfam" id="PF05697"/>
    </source>
</evidence>
<proteinExistence type="predicted"/>
<dbReference type="Pfam" id="PF05697">
    <property type="entry name" value="Trigger_N"/>
    <property type="match status" value="1"/>
</dbReference>
<comment type="caution">
    <text evidence="2">The sequence shown here is derived from an EMBL/GenBank/DDBJ whole genome shotgun (WGS) entry which is preliminary data.</text>
</comment>
<sequence length="137" mass="15174">MELCSSSLHLKPLSTTPSVSSISLSNSFKLTKRLNTLTVSHNYSSSQLVYYTRRNLAIVARAAAPAAVSNDVKEPLPAEHVVQETQEPNCMLRLSVEVPSVVCDDSYKRVITQFMKKAKVPGFRPGKKVPESILKER</sequence>
<dbReference type="PANTHER" id="PTHR30560">
    <property type="entry name" value="TRIGGER FACTOR CHAPERONE AND PEPTIDYL-PROLYL CIS/TRANS ISOMERASE"/>
    <property type="match status" value="1"/>
</dbReference>
<dbReference type="SUPFAM" id="SSF102735">
    <property type="entry name" value="Trigger factor ribosome-binding domain"/>
    <property type="match status" value="1"/>
</dbReference>
<protein>
    <submittedName>
        <fullName evidence="2">Trigger factor-like protein TIG, chloroplastic</fullName>
    </submittedName>
</protein>
<feature type="domain" description="Trigger factor ribosome-binding bacterial" evidence="1">
    <location>
        <begin position="83"/>
        <end position="137"/>
    </location>
</feature>
<dbReference type="InterPro" id="IPR005215">
    <property type="entry name" value="Trig_fac"/>
</dbReference>
<evidence type="ECO:0000313" key="3">
    <source>
        <dbReference type="Proteomes" id="UP001151760"/>
    </source>
</evidence>
<dbReference type="Gene3D" id="3.30.70.1050">
    <property type="entry name" value="Trigger factor ribosome-binding domain"/>
    <property type="match status" value="1"/>
</dbReference>
<reference evidence="2" key="2">
    <citation type="submission" date="2022-01" db="EMBL/GenBank/DDBJ databases">
        <authorList>
            <person name="Yamashiro T."/>
            <person name="Shiraishi A."/>
            <person name="Satake H."/>
            <person name="Nakayama K."/>
        </authorList>
    </citation>
    <scope>NUCLEOTIDE SEQUENCE</scope>
</reference>